<protein>
    <submittedName>
        <fullName evidence="1">Uncharacterized protein</fullName>
    </submittedName>
</protein>
<name>A0A284R1Y4_ARMOS</name>
<evidence type="ECO:0000313" key="2">
    <source>
        <dbReference type="Proteomes" id="UP000219338"/>
    </source>
</evidence>
<sequence length="229" mass="26597">MTRFKFEDFDIQILLFLASILSQNPVISVFLLLTLVFRTLVWPLLAPMMPTARLLELESALKATYPLLEMQSQLSYNSHIRLNGFEREVLALFRMRLNVQRRLILGGYSWKEYFREMWSIWHGAQACRKRFDIFRVELENGRSNFPSYSPKLPVSPENDVESLEDRLQGGDLSVSLIERKAHGPDVIHEERREKQPLHYAIIGQSTLDISTTIKSFYDKAPASIHVPDD</sequence>
<evidence type="ECO:0000313" key="1">
    <source>
        <dbReference type="EMBL" id="SJL02734.1"/>
    </source>
</evidence>
<dbReference type="EMBL" id="FUEG01000003">
    <property type="protein sequence ID" value="SJL02734.1"/>
    <property type="molecule type" value="Genomic_DNA"/>
</dbReference>
<proteinExistence type="predicted"/>
<keyword evidence="2" id="KW-1185">Reference proteome</keyword>
<dbReference type="AlphaFoldDB" id="A0A284R1Y4"/>
<gene>
    <name evidence="1" type="ORF">ARMOST_06070</name>
</gene>
<reference evidence="2" key="1">
    <citation type="journal article" date="2017" name="Nat. Ecol. Evol.">
        <title>Genome expansion and lineage-specific genetic innovations in the forest pathogenic fungi Armillaria.</title>
        <authorList>
            <person name="Sipos G."/>
            <person name="Prasanna A.N."/>
            <person name="Walter M.C."/>
            <person name="O'Connor E."/>
            <person name="Balint B."/>
            <person name="Krizsan K."/>
            <person name="Kiss B."/>
            <person name="Hess J."/>
            <person name="Varga T."/>
            <person name="Slot J."/>
            <person name="Riley R."/>
            <person name="Boka B."/>
            <person name="Rigling D."/>
            <person name="Barry K."/>
            <person name="Lee J."/>
            <person name="Mihaltcheva S."/>
            <person name="LaButti K."/>
            <person name="Lipzen A."/>
            <person name="Waldron R."/>
            <person name="Moloney N.M."/>
            <person name="Sperisen C."/>
            <person name="Kredics L."/>
            <person name="Vagvoelgyi C."/>
            <person name="Patrignani A."/>
            <person name="Fitzpatrick D."/>
            <person name="Nagy I."/>
            <person name="Doyle S."/>
            <person name="Anderson J.B."/>
            <person name="Grigoriev I.V."/>
            <person name="Gueldener U."/>
            <person name="Muensterkoetter M."/>
            <person name="Nagy L.G."/>
        </authorList>
    </citation>
    <scope>NUCLEOTIDE SEQUENCE [LARGE SCALE GENOMIC DNA]</scope>
    <source>
        <strain evidence="2">C18/9</strain>
    </source>
</reference>
<dbReference type="OrthoDB" id="3022267at2759"/>
<organism evidence="1 2">
    <name type="scientific">Armillaria ostoyae</name>
    <name type="common">Armillaria root rot fungus</name>
    <dbReference type="NCBI Taxonomy" id="47428"/>
    <lineage>
        <taxon>Eukaryota</taxon>
        <taxon>Fungi</taxon>
        <taxon>Dikarya</taxon>
        <taxon>Basidiomycota</taxon>
        <taxon>Agaricomycotina</taxon>
        <taxon>Agaricomycetes</taxon>
        <taxon>Agaricomycetidae</taxon>
        <taxon>Agaricales</taxon>
        <taxon>Marasmiineae</taxon>
        <taxon>Physalacriaceae</taxon>
        <taxon>Armillaria</taxon>
    </lineage>
</organism>
<dbReference type="Proteomes" id="UP000219338">
    <property type="component" value="Unassembled WGS sequence"/>
</dbReference>
<accession>A0A284R1Y4</accession>